<evidence type="ECO:0000313" key="2">
    <source>
        <dbReference type="EMBL" id="KIW24602.1"/>
    </source>
</evidence>
<sequence length="1145" mass="131212">MDRKSPSHHGSLPTGQQPPQKDGYSPPTIDQSHDVALVIKALDQTYNCHGVCSTKILLWGASGCGKRRIATEAALEFSTRTGCKVLWIDGRSFECFIRDYRAAYTTITGDHLPQGLSLTHTILKIRSTLEARRDESLIVVLDLQFYLEDDMEAELKAPHLFLPDRCRMLFTSSYVLPTVSGIDDSRPPVECGLKLASRATCLYVGALSEEQAMQYFRASVPNSNDAVDCLRAFWHWQDNSWHTTPLHLALSCACMRLLQVSPGHFQRLCAHKARQGYSPTWPGCSPIFPDIMSILWDALNDYDIAAGRLLTICSVVDRVEIPVDLVEKLPMFQNNQGRLHSAIDLLRLSGLVEVHQGSDISTINIHPQVQRWLQLKRREIEDKQELTGLVHAWICVLSDYLTKPEHELKKDDPIFDAEKFWRMLAHITSLCNFRSGQLQDLCCAQFMTFLKHVAIFLIDDVVLKGLAGVTITHAFNMCTLLQSQQGHNIILDREYVQIRQVRARILIGISEYSQARIELREAKRVLRRHLPGGASSTQMLREIEDVEAFLSVAQRNWPEAGRILTKLLATSETNDDPCDLAQRHHWMARYKAAVGADISALEHSHMAMSYWRDLPHAEQWGFKDSRLLTWVEKHMLNLMNMKKYKGALLFGTRLLERAYELKPLLGGSVCRLTYRVVYCQCMLDMADDAERAVCRLLELPSHHQHGDDTTRAYLLFTLYELAVVLQRHGRTVEAEGLYRYNIQSSKLYDVKNLGGTERYDSWRDYVQLIMCLIEQGKVMEARKLKEEYEDENPDKEFANSIIQNSWAAYRHSRDLYTRAVEAEISGTALEFKASLDLAETRQDLKRAVKWFGSPRRRVERGKDFESDVDLHHIGRARESRLLHLLDFPLIYLAFVDRRSEASADDAGITEFLWANLRQSVLGQYWKWCDCRRKRRRSQSIHELDGYVVKANCESEASQLKKLRQRPITDWVIRTPGGNKAVGANCGPCCPCVEANKRGLLETAALESKLWLWEERTFKKRLSKIRPRFRNTPPSRSPIPEDELFTLIQPNTWFWIQSEFANGEVEGENYIIPRAIEIPGIAITPPEGQVDLLPLAVDPQERLTKYYKKDYAAAFASILERQETECYGPTRLDDILEDDEDEEDDP</sequence>
<dbReference type="SUPFAM" id="SSF52540">
    <property type="entry name" value="P-loop containing nucleoside triphosphate hydrolases"/>
    <property type="match status" value="1"/>
</dbReference>
<dbReference type="OrthoDB" id="4155629at2759"/>
<dbReference type="HOGENOM" id="CLU_275449_0_0_1"/>
<accession>A0A0D2AI87</accession>
<dbReference type="GeneID" id="27349500"/>
<dbReference type="VEuPathDB" id="FungiDB:PV07_10306"/>
<dbReference type="Proteomes" id="UP000054466">
    <property type="component" value="Unassembled WGS sequence"/>
</dbReference>
<evidence type="ECO:0000313" key="3">
    <source>
        <dbReference type="Proteomes" id="UP000054466"/>
    </source>
</evidence>
<dbReference type="Gene3D" id="3.40.50.300">
    <property type="entry name" value="P-loop containing nucleotide triphosphate hydrolases"/>
    <property type="match status" value="1"/>
</dbReference>
<feature type="region of interest" description="Disordered" evidence="1">
    <location>
        <begin position="1"/>
        <end position="27"/>
    </location>
</feature>
<protein>
    <submittedName>
        <fullName evidence="2">Uncharacterized protein</fullName>
    </submittedName>
</protein>
<dbReference type="Gene3D" id="1.25.40.10">
    <property type="entry name" value="Tetratricopeptide repeat domain"/>
    <property type="match status" value="1"/>
</dbReference>
<dbReference type="InterPro" id="IPR027417">
    <property type="entry name" value="P-loop_NTPase"/>
</dbReference>
<organism evidence="2 3">
    <name type="scientific">Cladophialophora immunda</name>
    <dbReference type="NCBI Taxonomy" id="569365"/>
    <lineage>
        <taxon>Eukaryota</taxon>
        <taxon>Fungi</taxon>
        <taxon>Dikarya</taxon>
        <taxon>Ascomycota</taxon>
        <taxon>Pezizomycotina</taxon>
        <taxon>Eurotiomycetes</taxon>
        <taxon>Chaetothyriomycetidae</taxon>
        <taxon>Chaetothyriales</taxon>
        <taxon>Herpotrichiellaceae</taxon>
        <taxon>Cladophialophora</taxon>
    </lineage>
</organism>
<name>A0A0D2AI87_9EURO</name>
<evidence type="ECO:0000256" key="1">
    <source>
        <dbReference type="SAM" id="MobiDB-lite"/>
    </source>
</evidence>
<dbReference type="RefSeq" id="XP_016244818.1">
    <property type="nucleotide sequence ID" value="XM_016397627.1"/>
</dbReference>
<proteinExistence type="predicted"/>
<gene>
    <name evidence="2" type="ORF">PV07_10306</name>
</gene>
<dbReference type="InterPro" id="IPR011990">
    <property type="entry name" value="TPR-like_helical_dom_sf"/>
</dbReference>
<dbReference type="AlphaFoldDB" id="A0A0D2AI87"/>
<reference evidence="2 3" key="1">
    <citation type="submission" date="2015-01" db="EMBL/GenBank/DDBJ databases">
        <title>The Genome Sequence of Cladophialophora immunda CBS83496.</title>
        <authorList>
            <consortium name="The Broad Institute Genomics Platform"/>
            <person name="Cuomo C."/>
            <person name="de Hoog S."/>
            <person name="Gorbushina A."/>
            <person name="Stielow B."/>
            <person name="Teixiera M."/>
            <person name="Abouelleil A."/>
            <person name="Chapman S.B."/>
            <person name="Priest M."/>
            <person name="Young S.K."/>
            <person name="Wortman J."/>
            <person name="Nusbaum C."/>
            <person name="Birren B."/>
        </authorList>
    </citation>
    <scope>NUCLEOTIDE SEQUENCE [LARGE SCALE GENOMIC DNA]</scope>
    <source>
        <strain evidence="2 3">CBS 83496</strain>
    </source>
</reference>
<dbReference type="EMBL" id="KN847045">
    <property type="protein sequence ID" value="KIW24602.1"/>
    <property type="molecule type" value="Genomic_DNA"/>
</dbReference>
<keyword evidence="3" id="KW-1185">Reference proteome</keyword>